<feature type="DNA-binding region" description="HMG box" evidence="1">
    <location>
        <begin position="44"/>
        <end position="112"/>
    </location>
</feature>
<evidence type="ECO:0000259" key="4">
    <source>
        <dbReference type="PROSITE" id="PS50118"/>
    </source>
</evidence>
<dbReference type="GO" id="GO:0031072">
    <property type="term" value="F:heat shock protein binding"/>
    <property type="evidence" value="ECO:0007669"/>
    <property type="project" value="TreeGrafter"/>
</dbReference>
<accession>A0A8C6Y6R9</accession>
<keyword evidence="3" id="KW-0732">Signal</keyword>
<feature type="chain" id="PRO_5034179744" description="HMG box domain-containing protein" evidence="3">
    <location>
        <begin position="17"/>
        <end position="389"/>
    </location>
</feature>
<dbReference type="GeneTree" id="ENSGT00440000039001"/>
<dbReference type="SMART" id="SM00398">
    <property type="entry name" value="HMG"/>
    <property type="match status" value="2"/>
</dbReference>
<dbReference type="SUPFAM" id="SSF47095">
    <property type="entry name" value="HMG-box"/>
    <property type="match status" value="2"/>
</dbReference>
<dbReference type="InterPro" id="IPR009071">
    <property type="entry name" value="HMG_box_dom"/>
</dbReference>
<evidence type="ECO:0000313" key="6">
    <source>
        <dbReference type="Proteomes" id="UP000694559"/>
    </source>
</evidence>
<dbReference type="AlphaFoldDB" id="A0A8C6Y6R9"/>
<evidence type="ECO:0000256" key="3">
    <source>
        <dbReference type="SAM" id="SignalP"/>
    </source>
</evidence>
<sequence length="389" mass="45735">MAVALVARLLASVSVSGPRGVLRCTVTPSLEKCFSKYFSSVSSPKRPLPSYLTFLNKQREFYKKKYPELNSQQLIKEIGRIWRELPQHEKQHYETIAKSEWDKYKEQMAKYRSELNPVEEAALKEEKRIRRQIRKQAKIKKELTAFGKPKKNRSPFNIYISEHFQEIEGTSNQEKFKILCEEWKTLPSFQKQILGKVYAVLSDEEQRTLYDQQGIVDEESTVLTQDCNWEEYWRLLFKKITVKNIKDFEKKYKHSTEELEDVKAAYEDFKGDMDKIMESVLCVDYTDEPRIRQIIQHAIDSGELPSYKSFVNESKRKINARKRKAEKEAKEAEESREQMGLDEGDDDLKVLIQSRMDSRKKEMEDFVARMEAKYADKSKKGGKKATAKK</sequence>
<dbReference type="OrthoDB" id="110024at2759"/>
<feature type="signal peptide" evidence="3">
    <location>
        <begin position="1"/>
        <end position="16"/>
    </location>
</feature>
<protein>
    <recommendedName>
        <fullName evidence="4">HMG box domain-containing protein</fullName>
    </recommendedName>
</protein>
<feature type="region of interest" description="Disordered" evidence="2">
    <location>
        <begin position="321"/>
        <end position="348"/>
    </location>
</feature>
<dbReference type="Pfam" id="PF00505">
    <property type="entry name" value="HMG_box"/>
    <property type="match status" value="1"/>
</dbReference>
<dbReference type="Proteomes" id="UP000694559">
    <property type="component" value="Unplaced"/>
</dbReference>
<dbReference type="PANTHER" id="PTHR44144">
    <property type="entry name" value="DNAJ HOMOLOG SUBFAMILY C MEMBER 9"/>
    <property type="match status" value="1"/>
</dbReference>
<dbReference type="PANTHER" id="PTHR44144:SF1">
    <property type="entry name" value="DNAJ HOMOLOG SUBFAMILY C MEMBER 9"/>
    <property type="match status" value="1"/>
</dbReference>
<reference evidence="5" key="1">
    <citation type="submission" date="2025-08" db="UniProtKB">
        <authorList>
            <consortium name="Ensembl"/>
        </authorList>
    </citation>
    <scope>IDENTIFICATION</scope>
</reference>
<keyword evidence="6" id="KW-1185">Reference proteome</keyword>
<dbReference type="InterPro" id="IPR056453">
    <property type="entry name" value="HTH_DNAJC9"/>
</dbReference>
<evidence type="ECO:0000256" key="1">
    <source>
        <dbReference type="PROSITE-ProRule" id="PRU00267"/>
    </source>
</evidence>
<dbReference type="GO" id="GO:0005634">
    <property type="term" value="C:nucleus"/>
    <property type="evidence" value="ECO:0007669"/>
    <property type="project" value="UniProtKB-UniRule"/>
</dbReference>
<dbReference type="GO" id="GO:0005737">
    <property type="term" value="C:cytoplasm"/>
    <property type="evidence" value="ECO:0007669"/>
    <property type="project" value="TreeGrafter"/>
</dbReference>
<keyword evidence="1" id="KW-0539">Nucleus</keyword>
<dbReference type="Gene3D" id="1.10.30.10">
    <property type="entry name" value="High mobility group box domain"/>
    <property type="match status" value="2"/>
</dbReference>
<dbReference type="PROSITE" id="PS50118">
    <property type="entry name" value="HMG_BOX_2"/>
    <property type="match status" value="1"/>
</dbReference>
<reference evidence="5" key="2">
    <citation type="submission" date="2025-09" db="UniProtKB">
        <authorList>
            <consortium name="Ensembl"/>
        </authorList>
    </citation>
    <scope>IDENTIFICATION</scope>
</reference>
<proteinExistence type="predicted"/>
<keyword evidence="1" id="KW-0238">DNA-binding</keyword>
<dbReference type="InterPro" id="IPR036910">
    <property type="entry name" value="HMG_box_dom_sf"/>
</dbReference>
<feature type="compositionally biased region" description="Basic and acidic residues" evidence="2">
    <location>
        <begin position="325"/>
        <end position="339"/>
    </location>
</feature>
<dbReference type="InterPro" id="IPR052594">
    <property type="entry name" value="J_domain-containing_protein"/>
</dbReference>
<evidence type="ECO:0000313" key="5">
    <source>
        <dbReference type="Ensembl" id="ENSNNAP00000024982.1"/>
    </source>
</evidence>
<dbReference type="GO" id="GO:0003677">
    <property type="term" value="F:DNA binding"/>
    <property type="evidence" value="ECO:0007669"/>
    <property type="project" value="UniProtKB-UniRule"/>
</dbReference>
<dbReference type="Ensembl" id="ENSNNAT00000026192.1">
    <property type="protein sequence ID" value="ENSNNAP00000024982.1"/>
    <property type="gene ID" value="ENSNNAG00000016373.1"/>
</dbReference>
<organism evidence="5 6">
    <name type="scientific">Naja naja</name>
    <name type="common">Indian cobra</name>
    <dbReference type="NCBI Taxonomy" id="35670"/>
    <lineage>
        <taxon>Eukaryota</taxon>
        <taxon>Metazoa</taxon>
        <taxon>Chordata</taxon>
        <taxon>Craniata</taxon>
        <taxon>Vertebrata</taxon>
        <taxon>Euteleostomi</taxon>
        <taxon>Lepidosauria</taxon>
        <taxon>Squamata</taxon>
        <taxon>Bifurcata</taxon>
        <taxon>Unidentata</taxon>
        <taxon>Episquamata</taxon>
        <taxon>Toxicofera</taxon>
        <taxon>Serpentes</taxon>
        <taxon>Colubroidea</taxon>
        <taxon>Elapidae</taxon>
        <taxon>Elapinae</taxon>
        <taxon>Naja</taxon>
    </lineage>
</organism>
<feature type="domain" description="HMG box" evidence="4">
    <location>
        <begin position="44"/>
        <end position="112"/>
    </location>
</feature>
<evidence type="ECO:0000256" key="2">
    <source>
        <dbReference type="SAM" id="MobiDB-lite"/>
    </source>
</evidence>
<name>A0A8C6Y6R9_NAJNA</name>
<dbReference type="Pfam" id="PF23302">
    <property type="entry name" value="HTH_DNAJC9"/>
    <property type="match status" value="1"/>
</dbReference>